<keyword evidence="3" id="KW-1003">Cell membrane</keyword>
<feature type="transmembrane region" description="Helical" evidence="7">
    <location>
        <begin position="259"/>
        <end position="279"/>
    </location>
</feature>
<evidence type="ECO:0000259" key="8">
    <source>
        <dbReference type="PROSITE" id="PS50928"/>
    </source>
</evidence>
<dbReference type="PANTHER" id="PTHR43744">
    <property type="entry name" value="ABC TRANSPORTER PERMEASE PROTEIN MG189-RELATED-RELATED"/>
    <property type="match status" value="1"/>
</dbReference>
<dbReference type="PROSITE" id="PS50928">
    <property type="entry name" value="ABC_TM1"/>
    <property type="match status" value="1"/>
</dbReference>
<dbReference type="InterPro" id="IPR035906">
    <property type="entry name" value="MetI-like_sf"/>
</dbReference>
<dbReference type="Proteomes" id="UP000078454">
    <property type="component" value="Unassembled WGS sequence"/>
</dbReference>
<dbReference type="SUPFAM" id="SSF161098">
    <property type="entry name" value="MetI-like"/>
    <property type="match status" value="1"/>
</dbReference>
<keyword evidence="4 7" id="KW-0812">Transmembrane</keyword>
<evidence type="ECO:0000313" key="9">
    <source>
        <dbReference type="EMBL" id="OAS17864.1"/>
    </source>
</evidence>
<sequence>MLESTSWPRKVFVISNYTVLLGLSILCIMPLIHLLSMSLSSNNAVAAGEVRFWPIDFTWKSYDFILSKPAFLTSLFVTLKRVALGVTLNMVLTILVAYPLSKEGNALKGRTIYVWLFVFTMLFSGGIIPLYMTIRSLGLLDSIWALVLHNAVPVFNVVILLNFFRSLPKELEEAALMDGAGHWRILWRIFVPLSTPSLATLTLFAIVSHWNSWFDGILFMNSPTHYPLQSYLYTVVVGLDSLVKSNIDLEVIALVSDRTARAAQIFLGALPILIVYPFLQRYFTKGIVLGSVKE</sequence>
<feature type="transmembrane region" description="Helical" evidence="7">
    <location>
        <begin position="82"/>
        <end position="100"/>
    </location>
</feature>
<dbReference type="OrthoDB" id="9810086at2"/>
<dbReference type="RefSeq" id="WP_068664861.1">
    <property type="nucleotide sequence ID" value="NZ_LYPB01000069.1"/>
</dbReference>
<gene>
    <name evidence="9" type="ORF">A8708_27985</name>
</gene>
<feature type="transmembrane region" description="Helical" evidence="7">
    <location>
        <begin position="185"/>
        <end position="210"/>
    </location>
</feature>
<accession>A0A198A8S0</accession>
<evidence type="ECO:0000256" key="3">
    <source>
        <dbReference type="ARBA" id="ARBA00022475"/>
    </source>
</evidence>
<dbReference type="GO" id="GO:0055085">
    <property type="term" value="P:transmembrane transport"/>
    <property type="evidence" value="ECO:0007669"/>
    <property type="project" value="InterPro"/>
</dbReference>
<keyword evidence="2 7" id="KW-0813">Transport</keyword>
<reference evidence="9 10" key="1">
    <citation type="submission" date="2016-05" db="EMBL/GenBank/DDBJ databases">
        <title>Paenibacillus sp. 1ZS3-15 nov., isolated from the rhizosphere soil.</title>
        <authorList>
            <person name="Zhang X.X."/>
            <person name="Zhang J."/>
        </authorList>
    </citation>
    <scope>NUCLEOTIDE SEQUENCE [LARGE SCALE GENOMIC DNA]</scope>
    <source>
        <strain evidence="9 10">1ZS3-15</strain>
    </source>
</reference>
<feature type="transmembrane region" description="Helical" evidence="7">
    <location>
        <begin position="12"/>
        <end position="32"/>
    </location>
</feature>
<feature type="transmembrane region" description="Helical" evidence="7">
    <location>
        <begin position="143"/>
        <end position="164"/>
    </location>
</feature>
<keyword evidence="10" id="KW-1185">Reference proteome</keyword>
<dbReference type="Pfam" id="PF00528">
    <property type="entry name" value="BPD_transp_1"/>
    <property type="match status" value="1"/>
</dbReference>
<comment type="similarity">
    <text evidence="7">Belongs to the binding-protein-dependent transport system permease family.</text>
</comment>
<dbReference type="Gene3D" id="1.10.3720.10">
    <property type="entry name" value="MetI-like"/>
    <property type="match status" value="1"/>
</dbReference>
<feature type="domain" description="ABC transmembrane type-1" evidence="8">
    <location>
        <begin position="75"/>
        <end position="260"/>
    </location>
</feature>
<comment type="subcellular location">
    <subcellularLocation>
        <location evidence="1 7">Cell membrane</location>
        <topology evidence="1 7">Multi-pass membrane protein</topology>
    </subcellularLocation>
</comment>
<evidence type="ECO:0000256" key="1">
    <source>
        <dbReference type="ARBA" id="ARBA00004651"/>
    </source>
</evidence>
<organism evidence="9 10">
    <name type="scientific">Paenibacillus oryzisoli</name>
    <dbReference type="NCBI Taxonomy" id="1850517"/>
    <lineage>
        <taxon>Bacteria</taxon>
        <taxon>Bacillati</taxon>
        <taxon>Bacillota</taxon>
        <taxon>Bacilli</taxon>
        <taxon>Bacillales</taxon>
        <taxon>Paenibacillaceae</taxon>
        <taxon>Paenibacillus</taxon>
    </lineage>
</organism>
<dbReference type="AlphaFoldDB" id="A0A198A8S0"/>
<evidence type="ECO:0000256" key="6">
    <source>
        <dbReference type="ARBA" id="ARBA00023136"/>
    </source>
</evidence>
<proteinExistence type="inferred from homology"/>
<keyword evidence="6 7" id="KW-0472">Membrane</keyword>
<dbReference type="GO" id="GO:0005886">
    <property type="term" value="C:plasma membrane"/>
    <property type="evidence" value="ECO:0007669"/>
    <property type="project" value="UniProtKB-SubCell"/>
</dbReference>
<evidence type="ECO:0000256" key="5">
    <source>
        <dbReference type="ARBA" id="ARBA00022989"/>
    </source>
</evidence>
<dbReference type="EMBL" id="LYPB01000069">
    <property type="protein sequence ID" value="OAS17864.1"/>
    <property type="molecule type" value="Genomic_DNA"/>
</dbReference>
<feature type="transmembrane region" description="Helical" evidence="7">
    <location>
        <begin position="112"/>
        <end position="131"/>
    </location>
</feature>
<evidence type="ECO:0000313" key="10">
    <source>
        <dbReference type="Proteomes" id="UP000078454"/>
    </source>
</evidence>
<evidence type="ECO:0000256" key="4">
    <source>
        <dbReference type="ARBA" id="ARBA00022692"/>
    </source>
</evidence>
<dbReference type="STRING" id="1850517.A8708_27985"/>
<keyword evidence="5 7" id="KW-1133">Transmembrane helix</keyword>
<comment type="caution">
    <text evidence="9">The sequence shown here is derived from an EMBL/GenBank/DDBJ whole genome shotgun (WGS) entry which is preliminary data.</text>
</comment>
<dbReference type="PANTHER" id="PTHR43744:SF9">
    <property type="entry name" value="POLYGALACTURONAN_RHAMNOGALACTURONAN TRANSPORT SYSTEM PERMEASE PROTEIN YTCP"/>
    <property type="match status" value="1"/>
</dbReference>
<name>A0A198A8S0_9BACL</name>
<dbReference type="InterPro" id="IPR000515">
    <property type="entry name" value="MetI-like"/>
</dbReference>
<evidence type="ECO:0000256" key="2">
    <source>
        <dbReference type="ARBA" id="ARBA00022448"/>
    </source>
</evidence>
<evidence type="ECO:0000256" key="7">
    <source>
        <dbReference type="RuleBase" id="RU363032"/>
    </source>
</evidence>
<protein>
    <submittedName>
        <fullName evidence="9">ABC transporter permease</fullName>
    </submittedName>
</protein>
<dbReference type="CDD" id="cd06261">
    <property type="entry name" value="TM_PBP2"/>
    <property type="match status" value="1"/>
</dbReference>